<dbReference type="GO" id="GO:0006352">
    <property type="term" value="P:DNA-templated transcription initiation"/>
    <property type="evidence" value="ECO:0007669"/>
    <property type="project" value="InterPro"/>
</dbReference>
<dbReference type="Pfam" id="PF04542">
    <property type="entry name" value="Sigma70_r2"/>
    <property type="match status" value="1"/>
</dbReference>
<gene>
    <name evidence="8" type="ORF">IW245_001590</name>
</gene>
<keyword evidence="4" id="KW-0238">DNA-binding</keyword>
<dbReference type="Pfam" id="PF08281">
    <property type="entry name" value="Sigma70_r4_2"/>
    <property type="match status" value="1"/>
</dbReference>
<accession>A0A8J7KJE9</accession>
<dbReference type="Gene3D" id="1.10.10.10">
    <property type="entry name" value="Winged helix-like DNA-binding domain superfamily/Winged helix DNA-binding domain"/>
    <property type="match status" value="1"/>
</dbReference>
<evidence type="ECO:0000256" key="3">
    <source>
        <dbReference type="ARBA" id="ARBA00023082"/>
    </source>
</evidence>
<dbReference type="AlphaFoldDB" id="A0A8J7KJE9"/>
<dbReference type="InterPro" id="IPR036388">
    <property type="entry name" value="WH-like_DNA-bd_sf"/>
</dbReference>
<dbReference type="EMBL" id="JADOUF010000001">
    <property type="protein sequence ID" value="MBG6135396.1"/>
    <property type="molecule type" value="Genomic_DNA"/>
</dbReference>
<dbReference type="Proteomes" id="UP000622552">
    <property type="component" value="Unassembled WGS sequence"/>
</dbReference>
<proteinExistence type="inferred from homology"/>
<dbReference type="InterPro" id="IPR039425">
    <property type="entry name" value="RNA_pol_sigma-70-like"/>
</dbReference>
<evidence type="ECO:0000256" key="5">
    <source>
        <dbReference type="ARBA" id="ARBA00023163"/>
    </source>
</evidence>
<evidence type="ECO:0000256" key="2">
    <source>
        <dbReference type="ARBA" id="ARBA00023015"/>
    </source>
</evidence>
<feature type="domain" description="RNA polymerase sigma-70 region 2" evidence="6">
    <location>
        <begin position="18"/>
        <end position="79"/>
    </location>
</feature>
<dbReference type="PANTHER" id="PTHR43133">
    <property type="entry name" value="RNA POLYMERASE ECF-TYPE SIGMA FACTO"/>
    <property type="match status" value="1"/>
</dbReference>
<evidence type="ECO:0000313" key="8">
    <source>
        <dbReference type="EMBL" id="MBG6135396.1"/>
    </source>
</evidence>
<comment type="caution">
    <text evidence="8">The sequence shown here is derived from an EMBL/GenBank/DDBJ whole genome shotgun (WGS) entry which is preliminary data.</text>
</comment>
<dbReference type="InterPro" id="IPR013325">
    <property type="entry name" value="RNA_pol_sigma_r2"/>
</dbReference>
<protein>
    <submittedName>
        <fullName evidence="8">RNA polymerase sigma-70 factor (Sigma-E family)</fullName>
    </submittedName>
</protein>
<keyword evidence="2" id="KW-0805">Transcription regulation</keyword>
<feature type="domain" description="RNA polymerase sigma factor 70 region 4 type 2" evidence="7">
    <location>
        <begin position="102"/>
        <end position="151"/>
    </location>
</feature>
<dbReference type="InterPro" id="IPR007627">
    <property type="entry name" value="RNA_pol_sigma70_r2"/>
</dbReference>
<dbReference type="InterPro" id="IPR013249">
    <property type="entry name" value="RNA_pol_sigma70_r4_t2"/>
</dbReference>
<keyword evidence="5" id="KW-0804">Transcription</keyword>
<evidence type="ECO:0000259" key="7">
    <source>
        <dbReference type="Pfam" id="PF08281"/>
    </source>
</evidence>
<dbReference type="InterPro" id="IPR013324">
    <property type="entry name" value="RNA_pol_sigma_r3/r4-like"/>
</dbReference>
<keyword evidence="9" id="KW-1185">Reference proteome</keyword>
<evidence type="ECO:0000259" key="6">
    <source>
        <dbReference type="Pfam" id="PF04542"/>
    </source>
</evidence>
<dbReference type="InterPro" id="IPR014284">
    <property type="entry name" value="RNA_pol_sigma-70_dom"/>
</dbReference>
<dbReference type="RefSeq" id="WP_197002507.1">
    <property type="nucleotide sequence ID" value="NZ_BONS01000003.1"/>
</dbReference>
<dbReference type="NCBIfam" id="TIGR02937">
    <property type="entry name" value="sigma70-ECF"/>
    <property type="match status" value="1"/>
</dbReference>
<dbReference type="GO" id="GO:0016987">
    <property type="term" value="F:sigma factor activity"/>
    <property type="evidence" value="ECO:0007669"/>
    <property type="project" value="UniProtKB-KW"/>
</dbReference>
<dbReference type="GO" id="GO:0003677">
    <property type="term" value="F:DNA binding"/>
    <property type="evidence" value="ECO:0007669"/>
    <property type="project" value="UniProtKB-KW"/>
</dbReference>
<keyword evidence="3" id="KW-0731">Sigma factor</keyword>
<organism evidence="8 9">
    <name type="scientific">Longispora fulva</name>
    <dbReference type="NCBI Taxonomy" id="619741"/>
    <lineage>
        <taxon>Bacteria</taxon>
        <taxon>Bacillati</taxon>
        <taxon>Actinomycetota</taxon>
        <taxon>Actinomycetes</taxon>
        <taxon>Micromonosporales</taxon>
        <taxon>Micromonosporaceae</taxon>
        <taxon>Longispora</taxon>
    </lineage>
</organism>
<dbReference type="CDD" id="cd06171">
    <property type="entry name" value="Sigma70_r4"/>
    <property type="match status" value="1"/>
</dbReference>
<dbReference type="SUPFAM" id="SSF88946">
    <property type="entry name" value="Sigma2 domain of RNA polymerase sigma factors"/>
    <property type="match status" value="1"/>
</dbReference>
<comment type="similarity">
    <text evidence="1">Belongs to the sigma-70 factor family. ECF subfamily.</text>
</comment>
<evidence type="ECO:0000313" key="9">
    <source>
        <dbReference type="Proteomes" id="UP000622552"/>
    </source>
</evidence>
<dbReference type="Gene3D" id="1.10.1740.10">
    <property type="match status" value="1"/>
</dbReference>
<sequence length="159" mass="18040">MTVLADRVDDDAAFRAVYENHFAPMTRLAYVTTGSLSAAEDVVQDSFLDYYHHRHRVTDPVAWLRRAVVSRCTSWVRRRVLERRHAPRGVADQPALSPDAVAVRRALTHLNPRHRAAVFLRYYLDLSEAQIAQALGCRPGTVKSLLHRGLAVLKEQLDD</sequence>
<name>A0A8J7KJE9_9ACTN</name>
<evidence type="ECO:0000256" key="1">
    <source>
        <dbReference type="ARBA" id="ARBA00010641"/>
    </source>
</evidence>
<dbReference type="SUPFAM" id="SSF88659">
    <property type="entry name" value="Sigma3 and sigma4 domains of RNA polymerase sigma factors"/>
    <property type="match status" value="1"/>
</dbReference>
<evidence type="ECO:0000256" key="4">
    <source>
        <dbReference type="ARBA" id="ARBA00023125"/>
    </source>
</evidence>
<reference evidence="8" key="1">
    <citation type="submission" date="2020-11" db="EMBL/GenBank/DDBJ databases">
        <title>Sequencing the genomes of 1000 actinobacteria strains.</title>
        <authorList>
            <person name="Klenk H.-P."/>
        </authorList>
    </citation>
    <scope>NUCLEOTIDE SEQUENCE</scope>
    <source>
        <strain evidence="8">DSM 45356</strain>
    </source>
</reference>
<dbReference type="PANTHER" id="PTHR43133:SF50">
    <property type="entry name" value="ECF RNA POLYMERASE SIGMA FACTOR SIGM"/>
    <property type="match status" value="1"/>
</dbReference>